<evidence type="ECO:0000256" key="18">
    <source>
        <dbReference type="ARBA" id="ARBA00047984"/>
    </source>
</evidence>
<dbReference type="VEuPathDB" id="VectorBase:AALB20_027738"/>
<reference evidence="23 24" key="1">
    <citation type="journal article" date="2017" name="G3 (Bethesda)">
        <title>The Physical Genome Mapping of Anopheles albimanus Corrected Scaffold Misassemblies and Identified Interarm Rearrangements in Genus Anopheles.</title>
        <authorList>
            <person name="Artemov G.N."/>
            <person name="Peery A.N."/>
            <person name="Jiang X."/>
            <person name="Tu Z."/>
            <person name="Stegniy V.N."/>
            <person name="Sharakhova M.V."/>
            <person name="Sharakhov I.V."/>
        </authorList>
    </citation>
    <scope>NUCLEOTIDE SEQUENCE [LARGE SCALE GENOMIC DNA]</scope>
    <source>
        <strain evidence="23 24">ALBI9_A</strain>
    </source>
</reference>
<dbReference type="CDD" id="cd00412">
    <property type="entry name" value="pyrophosphatase"/>
    <property type="match status" value="1"/>
</dbReference>
<evidence type="ECO:0000256" key="10">
    <source>
        <dbReference type="ARBA" id="ARBA00022801"/>
    </source>
</evidence>
<dbReference type="GO" id="GO:0005634">
    <property type="term" value="C:nucleus"/>
    <property type="evidence" value="ECO:0007669"/>
    <property type="project" value="UniProtKB-SubCell"/>
</dbReference>
<reference evidence="23" key="2">
    <citation type="submission" date="2022-08" db="UniProtKB">
        <authorList>
            <consortium name="EnsemblMetazoa"/>
        </authorList>
    </citation>
    <scope>IDENTIFICATION</scope>
    <source>
        <strain evidence="23">STECLA/ALBI9_A</strain>
    </source>
</reference>
<keyword evidence="14" id="KW-0694">RNA-binding</keyword>
<dbReference type="EC" id="3.6.1.1" evidence="5"/>
<dbReference type="GO" id="GO:0010468">
    <property type="term" value="P:regulation of gene expression"/>
    <property type="evidence" value="ECO:0007669"/>
    <property type="project" value="UniProtKB-ARBA"/>
</dbReference>
<dbReference type="Proteomes" id="UP000069272">
    <property type="component" value="Chromosome 2R"/>
</dbReference>
<comment type="subcellular location">
    <subcellularLocation>
        <location evidence="3">Cytoplasm</location>
    </subcellularLocation>
    <subcellularLocation>
        <location evidence="2">Nucleus</location>
    </subcellularLocation>
</comment>
<dbReference type="STRING" id="7167.A0A182FL75"/>
<evidence type="ECO:0000256" key="5">
    <source>
        <dbReference type="ARBA" id="ARBA00012146"/>
    </source>
</evidence>
<keyword evidence="12" id="KW-0067">ATP-binding</keyword>
<keyword evidence="8" id="KW-0479">Metal-binding</keyword>
<dbReference type="SMART" id="SM00487">
    <property type="entry name" value="DEXDc"/>
    <property type="match status" value="1"/>
</dbReference>
<comment type="catalytic activity">
    <reaction evidence="18">
        <text>ATP + H2O = ADP + phosphate + H(+)</text>
        <dbReference type="Rhea" id="RHEA:13065"/>
        <dbReference type="ChEBI" id="CHEBI:15377"/>
        <dbReference type="ChEBI" id="CHEBI:15378"/>
        <dbReference type="ChEBI" id="CHEBI:30616"/>
        <dbReference type="ChEBI" id="CHEBI:43474"/>
        <dbReference type="ChEBI" id="CHEBI:456216"/>
        <dbReference type="EC" id="3.6.4.13"/>
    </reaction>
</comment>
<feature type="domain" description="Helicase ATP-binding" evidence="20">
    <location>
        <begin position="165"/>
        <end position="335"/>
    </location>
</feature>
<evidence type="ECO:0000256" key="19">
    <source>
        <dbReference type="SAM" id="MobiDB-lite"/>
    </source>
</evidence>
<dbReference type="SUPFAM" id="SSF50324">
    <property type="entry name" value="Inorganic pyrophosphatase"/>
    <property type="match status" value="1"/>
</dbReference>
<dbReference type="PROSITE" id="PS00387">
    <property type="entry name" value="PPASE"/>
    <property type="match status" value="1"/>
</dbReference>
<proteinExistence type="inferred from homology"/>
<evidence type="ECO:0000256" key="8">
    <source>
        <dbReference type="ARBA" id="ARBA00022723"/>
    </source>
</evidence>
<evidence type="ECO:0000256" key="9">
    <source>
        <dbReference type="ARBA" id="ARBA00022741"/>
    </source>
</evidence>
<evidence type="ECO:0000256" key="11">
    <source>
        <dbReference type="ARBA" id="ARBA00022806"/>
    </source>
</evidence>
<dbReference type="VEuPathDB" id="VectorBase:AALB20_038100"/>
<dbReference type="InterPro" id="IPR027417">
    <property type="entry name" value="P-loop_NTPase"/>
</dbReference>
<dbReference type="EC" id="3.6.4.13" evidence="6"/>
<feature type="compositionally biased region" description="Low complexity" evidence="19">
    <location>
        <begin position="10"/>
        <end position="19"/>
    </location>
</feature>
<evidence type="ECO:0000313" key="24">
    <source>
        <dbReference type="Proteomes" id="UP000069272"/>
    </source>
</evidence>
<dbReference type="AlphaFoldDB" id="A0A182FL75"/>
<evidence type="ECO:0000256" key="2">
    <source>
        <dbReference type="ARBA" id="ARBA00004123"/>
    </source>
</evidence>
<dbReference type="PROSITE" id="PS51195">
    <property type="entry name" value="Q_MOTIF"/>
    <property type="match status" value="1"/>
</dbReference>
<dbReference type="PANTHER" id="PTHR47958">
    <property type="entry name" value="ATP-DEPENDENT RNA HELICASE DBP3"/>
    <property type="match status" value="1"/>
</dbReference>
<comment type="similarity">
    <text evidence="4">Belongs to the PPase family.</text>
</comment>
<dbReference type="SUPFAM" id="SSF52540">
    <property type="entry name" value="P-loop containing nucleoside triphosphate hydrolases"/>
    <property type="match status" value="1"/>
</dbReference>
<dbReference type="Pfam" id="PF00271">
    <property type="entry name" value="Helicase_C"/>
    <property type="match status" value="1"/>
</dbReference>
<dbReference type="CDD" id="cd18787">
    <property type="entry name" value="SF2_C_DEAD"/>
    <property type="match status" value="1"/>
</dbReference>
<keyword evidence="24" id="KW-1185">Reference proteome</keyword>
<dbReference type="GO" id="GO:0005524">
    <property type="term" value="F:ATP binding"/>
    <property type="evidence" value="ECO:0007669"/>
    <property type="project" value="UniProtKB-KW"/>
</dbReference>
<dbReference type="Gene3D" id="3.40.50.300">
    <property type="entry name" value="P-loop containing nucleotide triphosphate hydrolases"/>
    <property type="match status" value="2"/>
</dbReference>
<dbReference type="Pfam" id="PF00270">
    <property type="entry name" value="DEAD"/>
    <property type="match status" value="1"/>
</dbReference>
<dbReference type="InterPro" id="IPR001650">
    <property type="entry name" value="Helicase_C-like"/>
</dbReference>
<keyword evidence="11" id="KW-0347">Helicase</keyword>
<evidence type="ECO:0000256" key="7">
    <source>
        <dbReference type="ARBA" id="ARBA00022490"/>
    </source>
</evidence>
<comment type="cofactor">
    <cofactor evidence="1">
        <name>Mg(2+)</name>
        <dbReference type="ChEBI" id="CHEBI:18420"/>
    </cofactor>
</comment>
<organism evidence="23 24">
    <name type="scientific">Anopheles albimanus</name>
    <name type="common">New world malaria mosquito</name>
    <dbReference type="NCBI Taxonomy" id="7167"/>
    <lineage>
        <taxon>Eukaryota</taxon>
        <taxon>Metazoa</taxon>
        <taxon>Ecdysozoa</taxon>
        <taxon>Arthropoda</taxon>
        <taxon>Hexapoda</taxon>
        <taxon>Insecta</taxon>
        <taxon>Pterygota</taxon>
        <taxon>Neoptera</taxon>
        <taxon>Endopterygota</taxon>
        <taxon>Diptera</taxon>
        <taxon>Nematocera</taxon>
        <taxon>Culicoidea</taxon>
        <taxon>Culicidae</taxon>
        <taxon>Anophelinae</taxon>
        <taxon>Anopheles</taxon>
    </lineage>
</organism>
<feature type="domain" description="Helicase C-terminal" evidence="21">
    <location>
        <begin position="346"/>
        <end position="512"/>
    </location>
</feature>
<dbReference type="PROSITE" id="PS51192">
    <property type="entry name" value="HELICASE_ATP_BIND_1"/>
    <property type="match status" value="1"/>
</dbReference>
<dbReference type="VEuPathDB" id="VectorBase:AALB007284"/>
<evidence type="ECO:0000259" key="20">
    <source>
        <dbReference type="PROSITE" id="PS51192"/>
    </source>
</evidence>
<evidence type="ECO:0000256" key="15">
    <source>
        <dbReference type="ARBA" id="ARBA00023242"/>
    </source>
</evidence>
<dbReference type="FunFam" id="3.90.80.10:FF:000004">
    <property type="entry name" value="Inorganic pyrophosphatase"/>
    <property type="match status" value="1"/>
</dbReference>
<evidence type="ECO:0000259" key="22">
    <source>
        <dbReference type="PROSITE" id="PS51195"/>
    </source>
</evidence>
<keyword evidence="7" id="KW-0963">Cytoplasm</keyword>
<evidence type="ECO:0000256" key="14">
    <source>
        <dbReference type="ARBA" id="ARBA00022884"/>
    </source>
</evidence>
<evidence type="ECO:0000256" key="13">
    <source>
        <dbReference type="ARBA" id="ARBA00022842"/>
    </source>
</evidence>
<dbReference type="PROSITE" id="PS51194">
    <property type="entry name" value="HELICASE_CTER"/>
    <property type="match status" value="1"/>
</dbReference>
<feature type="region of interest" description="Disordered" evidence="19">
    <location>
        <begin position="1"/>
        <end position="92"/>
    </location>
</feature>
<sequence>MADPSAESGATAATATATTENWVKKAEDQEISTLVGGLNLEKKDKENGAGGETPATSQPATENGAHAAAAPAGASAPAAGAPPPGSSGEEIETVNPADASLLMKIIRKGLVESKLDLEVQRKDPSSPLHSVKSFEALHLKPELLQGVYAMGFNAPSKIQETALPTLLADPPQNMIAQSQSGTGKTAAFVLAMISRVDPRKNYPQVICLSPTYELAIQTGEVAAKMSKFCRDVRLRFAVRGEDVAKGERLTDHIIIGTPGKLMDWGIKFRAFDLRKISVFVLDEADVMIATQGHQDQCIRIHKQLPPTCQMMFFSATYEKEVMEFAEYIVPNPIIIRLAREQESLDNIKQYYVKCRDQNEKYQAISNIYGVITVGQAIIFCHTRKTAGWLAERMSKDGHSVAVLSGELTVDQRLAVLDRFRAGLEKVLITTNVLSRGIDVAQVTIVVNFDLPMDQNGRADCETYLHRIGRTGRFGKSGIAINLVEAMTASKYQISERGAPNSTDYRVYFKNENGQAISPLHDIPLYANDARTVYNMVVEVPRWTNAKMEISLGEGLNPIKQDVKKGKLRFVANCFPHHGYIWNYGAFPQTWENPDHLDANTGCKGDNDPIDVLEIGSRVARRGDVLQVKILGTIALIDEGETDWKVITISVNDPLADQVNDINDVETVFPGLLKASVEWFKIYKIPDGKPENQFAFNGEAKDAAFAIKTVEETHRFWQQLVNKEVENNGISCLNTTVDGSPYLVANDAANEVFAKSSDGGNPEPLSET</sequence>
<keyword evidence="9" id="KW-0547">Nucleotide-binding</keyword>
<dbReference type="GO" id="GO:0003724">
    <property type="term" value="F:RNA helicase activity"/>
    <property type="evidence" value="ECO:0007669"/>
    <property type="project" value="UniProtKB-EC"/>
</dbReference>
<accession>A0A182FL75</accession>
<dbReference type="FunFam" id="3.40.50.300:FF:000318">
    <property type="entry name" value="ATP-dependent RNA helicase DDX19B"/>
    <property type="match status" value="1"/>
</dbReference>
<dbReference type="Pfam" id="PF00719">
    <property type="entry name" value="Pyrophosphatase"/>
    <property type="match status" value="1"/>
</dbReference>
<name>A0A182FL75_ANOAL</name>
<dbReference type="InterPro" id="IPR011545">
    <property type="entry name" value="DEAD/DEAH_box_helicase_dom"/>
</dbReference>
<dbReference type="InterPro" id="IPR008162">
    <property type="entry name" value="Pyrophosphatase"/>
</dbReference>
<dbReference type="GO" id="GO:0000287">
    <property type="term" value="F:magnesium ion binding"/>
    <property type="evidence" value="ECO:0007669"/>
    <property type="project" value="InterPro"/>
</dbReference>
<dbReference type="InterPro" id="IPR014001">
    <property type="entry name" value="Helicase_ATP-bd"/>
</dbReference>
<dbReference type="GO" id="GO:0006796">
    <property type="term" value="P:phosphate-containing compound metabolic process"/>
    <property type="evidence" value="ECO:0007669"/>
    <property type="project" value="InterPro"/>
</dbReference>
<evidence type="ECO:0000256" key="12">
    <source>
        <dbReference type="ARBA" id="ARBA00022840"/>
    </source>
</evidence>
<dbReference type="SMART" id="SM00490">
    <property type="entry name" value="HELICc"/>
    <property type="match status" value="1"/>
</dbReference>
<dbReference type="InterPro" id="IPR014014">
    <property type="entry name" value="RNA_helicase_DEAD_Q_motif"/>
</dbReference>
<dbReference type="GO" id="GO:0004427">
    <property type="term" value="F:inorganic diphosphate phosphatase activity"/>
    <property type="evidence" value="ECO:0007669"/>
    <property type="project" value="UniProtKB-EC"/>
</dbReference>
<evidence type="ECO:0000256" key="6">
    <source>
        <dbReference type="ARBA" id="ARBA00012552"/>
    </source>
</evidence>
<evidence type="ECO:0000313" key="23">
    <source>
        <dbReference type="EnsemblMetazoa" id="AALB007284-PA"/>
    </source>
</evidence>
<evidence type="ECO:0000256" key="3">
    <source>
        <dbReference type="ARBA" id="ARBA00004496"/>
    </source>
</evidence>
<evidence type="ECO:0000256" key="17">
    <source>
        <dbReference type="ARBA" id="ARBA00040300"/>
    </source>
</evidence>
<dbReference type="CDD" id="cd17963">
    <property type="entry name" value="DEADc_DDX19_DDX25"/>
    <property type="match status" value="1"/>
</dbReference>
<evidence type="ECO:0000256" key="16">
    <source>
        <dbReference type="ARBA" id="ARBA00032535"/>
    </source>
</evidence>
<keyword evidence="10" id="KW-0378">Hydrolase</keyword>
<dbReference type="FunFam" id="3.40.50.300:FF:000849">
    <property type="entry name" value="ATP-dependent RNA helicase DBP5"/>
    <property type="match status" value="1"/>
</dbReference>
<evidence type="ECO:0000259" key="21">
    <source>
        <dbReference type="PROSITE" id="PS51194"/>
    </source>
</evidence>
<dbReference type="GO" id="GO:0005737">
    <property type="term" value="C:cytoplasm"/>
    <property type="evidence" value="ECO:0007669"/>
    <property type="project" value="UniProtKB-SubCell"/>
</dbReference>
<protein>
    <recommendedName>
        <fullName evidence="17">Inorganic pyrophosphatase</fullName>
        <ecNumber evidence="5">3.6.1.1</ecNumber>
        <ecNumber evidence="6">3.6.4.13</ecNumber>
    </recommendedName>
    <alternativeName>
        <fullName evidence="16">Pyrophosphate phospho-hydrolase</fullName>
    </alternativeName>
</protein>
<dbReference type="InterPro" id="IPR036649">
    <property type="entry name" value="Pyrophosphatase_sf"/>
</dbReference>
<feature type="domain" description="DEAD-box RNA helicase Q" evidence="22">
    <location>
        <begin position="132"/>
        <end position="160"/>
    </location>
</feature>
<keyword evidence="15" id="KW-0539">Nucleus</keyword>
<evidence type="ECO:0000256" key="4">
    <source>
        <dbReference type="ARBA" id="ARBA00006220"/>
    </source>
</evidence>
<dbReference type="Gene3D" id="3.90.80.10">
    <property type="entry name" value="Inorganic pyrophosphatase"/>
    <property type="match status" value="1"/>
</dbReference>
<dbReference type="GO" id="GO:0003723">
    <property type="term" value="F:RNA binding"/>
    <property type="evidence" value="ECO:0007669"/>
    <property type="project" value="UniProtKB-KW"/>
</dbReference>
<keyword evidence="13" id="KW-0460">Magnesium</keyword>
<feature type="compositionally biased region" description="Low complexity" evidence="19">
    <location>
        <begin position="64"/>
        <end position="79"/>
    </location>
</feature>
<dbReference type="EnsemblMetazoa" id="AALB007284-RA">
    <property type="protein sequence ID" value="AALB007284-PA"/>
    <property type="gene ID" value="AALB007284"/>
</dbReference>
<evidence type="ECO:0000256" key="1">
    <source>
        <dbReference type="ARBA" id="ARBA00001946"/>
    </source>
</evidence>